<evidence type="ECO:0000313" key="2">
    <source>
        <dbReference type="EMBL" id="KEH44422.1"/>
    </source>
</evidence>
<name>A0A072VRN8_MEDTR</name>
<proteinExistence type="predicted"/>
<sequence length="235" mass="27373">MKNDTNNNLMCGARDNQATKTKFYDRFTNNYKIIAISSCNNHNKVVNVHTLGTDYWRRIQDFPNHYPVPRPGIFVSDAANWLAHDRRSNASIIVSLDLEKELSQELLHPLCDNQQENYIILGVLRDCLCIFSQSDKFFDVWIMKEYGNGQSWTKLLSVPQMGDHYIYTKPLYISEDDQVLMYFVKRGKFSLAFYDSINDTFKIPEAQNNIHDLMIPEVCIPEVHFESLISPLSQY</sequence>
<evidence type="ECO:0000259" key="1">
    <source>
        <dbReference type="Pfam" id="PF07734"/>
    </source>
</evidence>
<feature type="domain" description="F-box associated beta-propeller type 1" evidence="1">
    <location>
        <begin position="28"/>
        <end position="229"/>
    </location>
</feature>
<dbReference type="PANTHER" id="PTHR31672:SF13">
    <property type="entry name" value="F-BOX PROTEIN CPR30-LIKE"/>
    <property type="match status" value="1"/>
</dbReference>
<organism evidence="2 4">
    <name type="scientific">Medicago truncatula</name>
    <name type="common">Barrel medic</name>
    <name type="synonym">Medicago tribuloides</name>
    <dbReference type="NCBI Taxonomy" id="3880"/>
    <lineage>
        <taxon>Eukaryota</taxon>
        <taxon>Viridiplantae</taxon>
        <taxon>Streptophyta</taxon>
        <taxon>Embryophyta</taxon>
        <taxon>Tracheophyta</taxon>
        <taxon>Spermatophyta</taxon>
        <taxon>Magnoliopsida</taxon>
        <taxon>eudicotyledons</taxon>
        <taxon>Gunneridae</taxon>
        <taxon>Pentapetalae</taxon>
        <taxon>rosids</taxon>
        <taxon>fabids</taxon>
        <taxon>Fabales</taxon>
        <taxon>Fabaceae</taxon>
        <taxon>Papilionoideae</taxon>
        <taxon>50 kb inversion clade</taxon>
        <taxon>NPAAA clade</taxon>
        <taxon>Hologalegina</taxon>
        <taxon>IRL clade</taxon>
        <taxon>Trifolieae</taxon>
        <taxon>Medicago</taxon>
    </lineage>
</organism>
<dbReference type="EnsemblPlants" id="KEH44422">
    <property type="protein sequence ID" value="KEH44422"/>
    <property type="gene ID" value="MTR_1g114650"/>
</dbReference>
<reference evidence="2 4" key="2">
    <citation type="journal article" date="2014" name="BMC Genomics">
        <title>An improved genome release (version Mt4.0) for the model legume Medicago truncatula.</title>
        <authorList>
            <person name="Tang H."/>
            <person name="Krishnakumar V."/>
            <person name="Bidwell S."/>
            <person name="Rosen B."/>
            <person name="Chan A."/>
            <person name="Zhou S."/>
            <person name="Gentzbittel L."/>
            <person name="Childs K.L."/>
            <person name="Yandell M."/>
            <person name="Gundlach H."/>
            <person name="Mayer K.F."/>
            <person name="Schwartz D.C."/>
            <person name="Town C.D."/>
        </authorList>
    </citation>
    <scope>GENOME REANNOTATION</scope>
    <source>
        <strain evidence="2">A17</strain>
        <strain evidence="3 4">cv. Jemalong A17</strain>
    </source>
</reference>
<reference evidence="3" key="3">
    <citation type="submission" date="2015-04" db="UniProtKB">
        <authorList>
            <consortium name="EnsemblPlants"/>
        </authorList>
    </citation>
    <scope>IDENTIFICATION</scope>
    <source>
        <strain evidence="3">cv. Jemalong A17</strain>
    </source>
</reference>
<dbReference type="NCBIfam" id="TIGR01640">
    <property type="entry name" value="F_box_assoc_1"/>
    <property type="match status" value="1"/>
</dbReference>
<evidence type="ECO:0000313" key="3">
    <source>
        <dbReference type="EnsemblPlants" id="KEH44422"/>
    </source>
</evidence>
<dbReference type="InterPro" id="IPR006527">
    <property type="entry name" value="F-box-assoc_dom_typ1"/>
</dbReference>
<gene>
    <name evidence="2" type="ordered locus">MTR_1g114650</name>
</gene>
<dbReference type="Pfam" id="PF07734">
    <property type="entry name" value="FBA_1"/>
    <property type="match status" value="1"/>
</dbReference>
<dbReference type="PANTHER" id="PTHR31672">
    <property type="entry name" value="BNACNNG10540D PROTEIN"/>
    <property type="match status" value="1"/>
</dbReference>
<dbReference type="Proteomes" id="UP000002051">
    <property type="component" value="Unassembled WGS sequence"/>
</dbReference>
<dbReference type="HOGENOM" id="CLU_027176_1_4_1"/>
<dbReference type="InterPro" id="IPR050796">
    <property type="entry name" value="SCF_F-box_component"/>
</dbReference>
<protein>
    <submittedName>
        <fullName evidence="2">F-box protein interaction domain protein</fullName>
    </submittedName>
</protein>
<dbReference type="EMBL" id="CM001217">
    <property type="protein sequence ID" value="KEH44422.1"/>
    <property type="molecule type" value="Genomic_DNA"/>
</dbReference>
<evidence type="ECO:0000313" key="4">
    <source>
        <dbReference type="Proteomes" id="UP000002051"/>
    </source>
</evidence>
<dbReference type="InterPro" id="IPR017451">
    <property type="entry name" value="F-box-assoc_interact_dom"/>
</dbReference>
<accession>A0A072VRN8</accession>
<keyword evidence="4" id="KW-1185">Reference proteome</keyword>
<dbReference type="AlphaFoldDB" id="A0A072VRN8"/>
<reference evidence="2 4" key="1">
    <citation type="journal article" date="2011" name="Nature">
        <title>The Medicago genome provides insight into the evolution of rhizobial symbioses.</title>
        <authorList>
            <person name="Young N.D."/>
            <person name="Debelle F."/>
            <person name="Oldroyd G.E."/>
            <person name="Geurts R."/>
            <person name="Cannon S.B."/>
            <person name="Udvardi M.K."/>
            <person name="Benedito V.A."/>
            <person name="Mayer K.F."/>
            <person name="Gouzy J."/>
            <person name="Schoof H."/>
            <person name="Van de Peer Y."/>
            <person name="Proost S."/>
            <person name="Cook D.R."/>
            <person name="Meyers B.C."/>
            <person name="Spannagl M."/>
            <person name="Cheung F."/>
            <person name="De Mita S."/>
            <person name="Krishnakumar V."/>
            <person name="Gundlach H."/>
            <person name="Zhou S."/>
            <person name="Mudge J."/>
            <person name="Bharti A.K."/>
            <person name="Murray J.D."/>
            <person name="Naoumkina M.A."/>
            <person name="Rosen B."/>
            <person name="Silverstein K.A."/>
            <person name="Tang H."/>
            <person name="Rombauts S."/>
            <person name="Zhao P.X."/>
            <person name="Zhou P."/>
            <person name="Barbe V."/>
            <person name="Bardou P."/>
            <person name="Bechner M."/>
            <person name="Bellec A."/>
            <person name="Berger A."/>
            <person name="Berges H."/>
            <person name="Bidwell S."/>
            <person name="Bisseling T."/>
            <person name="Choisne N."/>
            <person name="Couloux A."/>
            <person name="Denny R."/>
            <person name="Deshpande S."/>
            <person name="Dai X."/>
            <person name="Doyle J.J."/>
            <person name="Dudez A.M."/>
            <person name="Farmer A.D."/>
            <person name="Fouteau S."/>
            <person name="Franken C."/>
            <person name="Gibelin C."/>
            <person name="Gish J."/>
            <person name="Goldstein S."/>
            <person name="Gonzalez A.J."/>
            <person name="Green P.J."/>
            <person name="Hallab A."/>
            <person name="Hartog M."/>
            <person name="Hua A."/>
            <person name="Humphray S.J."/>
            <person name="Jeong D.H."/>
            <person name="Jing Y."/>
            <person name="Jocker A."/>
            <person name="Kenton S.M."/>
            <person name="Kim D.J."/>
            <person name="Klee K."/>
            <person name="Lai H."/>
            <person name="Lang C."/>
            <person name="Lin S."/>
            <person name="Macmil S.L."/>
            <person name="Magdelenat G."/>
            <person name="Matthews L."/>
            <person name="McCorrison J."/>
            <person name="Monaghan E.L."/>
            <person name="Mun J.H."/>
            <person name="Najar F.Z."/>
            <person name="Nicholson C."/>
            <person name="Noirot C."/>
            <person name="O'Bleness M."/>
            <person name="Paule C.R."/>
            <person name="Poulain J."/>
            <person name="Prion F."/>
            <person name="Qin B."/>
            <person name="Qu C."/>
            <person name="Retzel E.F."/>
            <person name="Riddle C."/>
            <person name="Sallet E."/>
            <person name="Samain S."/>
            <person name="Samson N."/>
            <person name="Sanders I."/>
            <person name="Saurat O."/>
            <person name="Scarpelli C."/>
            <person name="Schiex T."/>
            <person name="Segurens B."/>
            <person name="Severin A.J."/>
            <person name="Sherrier D.J."/>
            <person name="Shi R."/>
            <person name="Sims S."/>
            <person name="Singer S.R."/>
            <person name="Sinharoy S."/>
            <person name="Sterck L."/>
            <person name="Viollet A."/>
            <person name="Wang B.B."/>
            <person name="Wang K."/>
            <person name="Wang M."/>
            <person name="Wang X."/>
            <person name="Warfsmann J."/>
            <person name="Weissenbach J."/>
            <person name="White D.D."/>
            <person name="White J.D."/>
            <person name="Wiley G.B."/>
            <person name="Wincker P."/>
            <person name="Xing Y."/>
            <person name="Yang L."/>
            <person name="Yao Z."/>
            <person name="Ying F."/>
            <person name="Zhai J."/>
            <person name="Zhou L."/>
            <person name="Zuber A."/>
            <person name="Denarie J."/>
            <person name="Dixon R.A."/>
            <person name="May G.D."/>
            <person name="Schwartz D.C."/>
            <person name="Rogers J."/>
            <person name="Quetier F."/>
            <person name="Town C.D."/>
            <person name="Roe B.A."/>
        </authorList>
    </citation>
    <scope>NUCLEOTIDE SEQUENCE [LARGE SCALE GENOMIC DNA]</scope>
    <source>
        <strain evidence="2">A17</strain>
        <strain evidence="3 4">cv. Jemalong A17</strain>
    </source>
</reference>